<keyword evidence="2" id="KW-0805">Transcription regulation</keyword>
<dbReference type="InterPro" id="IPR005119">
    <property type="entry name" value="LysR_subst-bd"/>
</dbReference>
<evidence type="ECO:0000313" key="7">
    <source>
        <dbReference type="Proteomes" id="UP000216885"/>
    </source>
</evidence>
<gene>
    <name evidence="6" type="ORF">CAL20_07765</name>
</gene>
<dbReference type="GO" id="GO:0003677">
    <property type="term" value="F:DNA binding"/>
    <property type="evidence" value="ECO:0007669"/>
    <property type="project" value="UniProtKB-KW"/>
</dbReference>
<evidence type="ECO:0000313" key="6">
    <source>
        <dbReference type="EMBL" id="OZI58201.1"/>
    </source>
</evidence>
<evidence type="ECO:0000259" key="5">
    <source>
        <dbReference type="PROSITE" id="PS50931"/>
    </source>
</evidence>
<dbReference type="AlphaFoldDB" id="A0A261U9B9"/>
<dbReference type="Pfam" id="PF00126">
    <property type="entry name" value="HTH_1"/>
    <property type="match status" value="1"/>
</dbReference>
<evidence type="ECO:0000256" key="1">
    <source>
        <dbReference type="ARBA" id="ARBA00009437"/>
    </source>
</evidence>
<reference evidence="6 7" key="1">
    <citation type="submission" date="2017-05" db="EMBL/GenBank/DDBJ databases">
        <title>Complete and WGS of Bordetella genogroups.</title>
        <authorList>
            <person name="Spilker T."/>
            <person name="LiPuma J."/>
        </authorList>
    </citation>
    <scope>NUCLEOTIDE SEQUENCE [LARGE SCALE GENOMIC DNA]</scope>
    <source>
        <strain evidence="6 7">AU9919</strain>
    </source>
</reference>
<evidence type="ECO:0000256" key="4">
    <source>
        <dbReference type="ARBA" id="ARBA00023163"/>
    </source>
</evidence>
<dbReference type="PANTHER" id="PTHR30419">
    <property type="entry name" value="HTH-TYPE TRANSCRIPTIONAL REGULATOR YBHD"/>
    <property type="match status" value="1"/>
</dbReference>
<dbReference type="InterPro" id="IPR000847">
    <property type="entry name" value="LysR_HTH_N"/>
</dbReference>
<keyword evidence="7" id="KW-1185">Reference proteome</keyword>
<keyword evidence="3" id="KW-0238">DNA-binding</keyword>
<dbReference type="InterPro" id="IPR036388">
    <property type="entry name" value="WH-like_DNA-bd_sf"/>
</dbReference>
<evidence type="ECO:0000256" key="2">
    <source>
        <dbReference type="ARBA" id="ARBA00023015"/>
    </source>
</evidence>
<dbReference type="InterPro" id="IPR036390">
    <property type="entry name" value="WH_DNA-bd_sf"/>
</dbReference>
<dbReference type="Gene3D" id="3.40.190.290">
    <property type="match status" value="1"/>
</dbReference>
<dbReference type="InterPro" id="IPR050950">
    <property type="entry name" value="HTH-type_LysR_regulators"/>
</dbReference>
<accession>A0A261U9B9</accession>
<dbReference type="EMBL" id="NEVQ01000011">
    <property type="protein sequence ID" value="OZI58201.1"/>
    <property type="molecule type" value="Genomic_DNA"/>
</dbReference>
<dbReference type="Proteomes" id="UP000216885">
    <property type="component" value="Unassembled WGS sequence"/>
</dbReference>
<dbReference type="RefSeq" id="WP_094837559.1">
    <property type="nucleotide sequence ID" value="NZ_NEVQ01000011.1"/>
</dbReference>
<dbReference type="Gene3D" id="1.10.10.10">
    <property type="entry name" value="Winged helix-like DNA-binding domain superfamily/Winged helix DNA-binding domain"/>
    <property type="match status" value="1"/>
</dbReference>
<dbReference type="PANTHER" id="PTHR30419:SF8">
    <property type="entry name" value="NITROGEN ASSIMILATION TRANSCRIPTIONAL ACTIVATOR-RELATED"/>
    <property type="match status" value="1"/>
</dbReference>
<keyword evidence="4" id="KW-0804">Transcription</keyword>
<organism evidence="6 7">
    <name type="scientific">Bordetella genomosp. 4</name>
    <dbReference type="NCBI Taxonomy" id="463044"/>
    <lineage>
        <taxon>Bacteria</taxon>
        <taxon>Pseudomonadati</taxon>
        <taxon>Pseudomonadota</taxon>
        <taxon>Betaproteobacteria</taxon>
        <taxon>Burkholderiales</taxon>
        <taxon>Alcaligenaceae</taxon>
        <taxon>Bordetella</taxon>
    </lineage>
</organism>
<dbReference type="Pfam" id="PF03466">
    <property type="entry name" value="LysR_substrate"/>
    <property type="match status" value="1"/>
</dbReference>
<feature type="domain" description="HTH lysR-type" evidence="5">
    <location>
        <begin position="21"/>
        <end position="77"/>
    </location>
</feature>
<dbReference type="GO" id="GO:0003700">
    <property type="term" value="F:DNA-binding transcription factor activity"/>
    <property type="evidence" value="ECO:0007669"/>
    <property type="project" value="InterPro"/>
</dbReference>
<comment type="similarity">
    <text evidence="1">Belongs to the LysR transcriptional regulatory family.</text>
</comment>
<dbReference type="GO" id="GO:0005829">
    <property type="term" value="C:cytosol"/>
    <property type="evidence" value="ECO:0007669"/>
    <property type="project" value="TreeGrafter"/>
</dbReference>
<dbReference type="SUPFAM" id="SSF46785">
    <property type="entry name" value="Winged helix' DNA-binding domain"/>
    <property type="match status" value="1"/>
</dbReference>
<proteinExistence type="inferred from homology"/>
<protein>
    <recommendedName>
        <fullName evidence="5">HTH lysR-type domain-containing protein</fullName>
    </recommendedName>
</protein>
<comment type="caution">
    <text evidence="6">The sequence shown here is derived from an EMBL/GenBank/DDBJ whole genome shotgun (WGS) entry which is preliminary data.</text>
</comment>
<name>A0A261U9B9_9BORD</name>
<evidence type="ECO:0000256" key="3">
    <source>
        <dbReference type="ARBA" id="ARBA00023125"/>
    </source>
</evidence>
<dbReference type="SUPFAM" id="SSF53850">
    <property type="entry name" value="Periplasmic binding protein-like II"/>
    <property type="match status" value="1"/>
</dbReference>
<dbReference type="PROSITE" id="PS50931">
    <property type="entry name" value="HTH_LYSR"/>
    <property type="match status" value="1"/>
</dbReference>
<sequence>MTNPSASSASILLNRLLARGKFRHIQILIRLAELGSLGRAAEAIGVTQSSVTQTLAHLEDLLETPLFHRHARGVHPTDACRDLLPLATQVLLGVTESAEAIAARHRHGDGRVRLLASLAAINGLLMKAMGEFNRQWPGIQIHLQEGERDEQLNAIARAEVDLIVCRRPPVIPGGWEFHPLLADHFVIVCRAQHPLAHLAARGETPSRTALQQAVWLALPAGSAARVHLDEFAASRGGDFRIHPLVTRTPTMMWWLLLQHDLLAILPYTLVSPLLQSGEMKALPMEGQTALEPLGLLQPENELVPSAEVFSAFMRGRRFDSEA</sequence>